<proteinExistence type="predicted"/>
<comment type="caution">
    <text evidence="1">The sequence shown here is derived from an EMBL/GenBank/DDBJ whole genome shotgun (WGS) entry which is preliminary data.</text>
</comment>
<dbReference type="RefSeq" id="WP_070202595.1">
    <property type="nucleotide sequence ID" value="NZ_LJGZ01000094.1"/>
</dbReference>
<sequence length="182" mass="19639">MLGRPSLAGELNEIRRRLGVLERAQRNGGSVERFPYGKLYPMQGMFTLPNKDLEPQYAVDMSGVNNPVAVIDVRVSVADNGSTRNEVQVTPQSAKGARGPLLRAYASDMAQVGNRRYATWRFLWGWPGAWGWEDGDGSTSFEVLAANKAGVGAFGTMYQPAVSVVDAATADALGKVGTVFKL</sequence>
<evidence type="ECO:0000313" key="2">
    <source>
        <dbReference type="Proteomes" id="UP000175971"/>
    </source>
</evidence>
<accession>A0A1E7LPP0</accession>
<gene>
    <name evidence="1" type="ORF">AN221_23755</name>
</gene>
<evidence type="ECO:0000313" key="1">
    <source>
        <dbReference type="EMBL" id="OEV18160.1"/>
    </source>
</evidence>
<dbReference type="EMBL" id="LJGZ01000094">
    <property type="protein sequence ID" value="OEV18160.1"/>
    <property type="molecule type" value="Genomic_DNA"/>
</dbReference>
<organism evidence="1 2">
    <name type="scientific">Streptomyces nanshensis</name>
    <dbReference type="NCBI Taxonomy" id="518642"/>
    <lineage>
        <taxon>Bacteria</taxon>
        <taxon>Bacillati</taxon>
        <taxon>Actinomycetota</taxon>
        <taxon>Actinomycetes</taxon>
        <taxon>Kitasatosporales</taxon>
        <taxon>Streptomycetaceae</taxon>
        <taxon>Streptomyces</taxon>
    </lineage>
</organism>
<dbReference type="AlphaFoldDB" id="A0A1E7LPP0"/>
<reference evidence="1 2" key="1">
    <citation type="journal article" date="2016" name="Front. Microbiol.">
        <title>Comparative Genomics Analysis of Streptomyces Species Reveals Their Adaptation to the Marine Environment and Their Diversity at the Genomic Level.</title>
        <authorList>
            <person name="Tian X."/>
            <person name="Zhang Z."/>
            <person name="Yang T."/>
            <person name="Chen M."/>
            <person name="Li J."/>
            <person name="Chen F."/>
            <person name="Yang J."/>
            <person name="Li W."/>
            <person name="Zhang B."/>
            <person name="Zhang Z."/>
            <person name="Wu J."/>
            <person name="Zhang C."/>
            <person name="Long L."/>
            <person name="Xiao J."/>
        </authorList>
    </citation>
    <scope>NUCLEOTIDE SEQUENCE [LARGE SCALE GENOMIC DNA]</scope>
    <source>
        <strain evidence="1 2">SCSIO M10372</strain>
    </source>
</reference>
<keyword evidence="2" id="KW-1185">Reference proteome</keyword>
<dbReference type="Proteomes" id="UP000175971">
    <property type="component" value="Unassembled WGS sequence"/>
</dbReference>
<name>A0A1E7LPP0_9ACTN</name>
<protein>
    <submittedName>
        <fullName evidence="1">Uncharacterized protein</fullName>
    </submittedName>
</protein>